<dbReference type="InterPro" id="IPR000504">
    <property type="entry name" value="RRM_dom"/>
</dbReference>
<evidence type="ECO:0000256" key="1">
    <source>
        <dbReference type="PROSITE-ProRule" id="PRU00176"/>
    </source>
</evidence>
<protein>
    <submittedName>
        <fullName evidence="4">RNA-directed DNA polymerase, eukaryota</fullName>
    </submittedName>
</protein>
<evidence type="ECO:0000256" key="2">
    <source>
        <dbReference type="SAM" id="MobiDB-lite"/>
    </source>
</evidence>
<dbReference type="InterPro" id="IPR012677">
    <property type="entry name" value="Nucleotide-bd_a/b_plait_sf"/>
</dbReference>
<dbReference type="Pfam" id="PF00076">
    <property type="entry name" value="RRM_1"/>
    <property type="match status" value="1"/>
</dbReference>
<keyword evidence="1" id="KW-0694">RNA-binding</keyword>
<feature type="region of interest" description="Disordered" evidence="2">
    <location>
        <begin position="304"/>
        <end position="325"/>
    </location>
</feature>
<feature type="compositionally biased region" description="Polar residues" evidence="2">
    <location>
        <begin position="374"/>
        <end position="387"/>
    </location>
</feature>
<reference evidence="4" key="1">
    <citation type="journal article" date="2019" name="Sci. Rep.">
        <title>Draft genome of Tanacetum cinerariifolium, the natural source of mosquito coil.</title>
        <authorList>
            <person name="Yamashiro T."/>
            <person name="Shiraishi A."/>
            <person name="Satake H."/>
            <person name="Nakayama K."/>
        </authorList>
    </citation>
    <scope>NUCLEOTIDE SEQUENCE</scope>
</reference>
<dbReference type="SUPFAM" id="SSF56219">
    <property type="entry name" value="DNase I-like"/>
    <property type="match status" value="1"/>
</dbReference>
<keyword evidence="4" id="KW-0808">Transferase</keyword>
<sequence length="930" mass="105201">MGDRNRFSQKSKEDQTQQISNSVFVTNFPDHIRARDLWNVCNAYGSVIDVYIPLKISKSGKRFAFIRFIKVSNLERLIENLCTIWIGGYHLHANMVRFQRDQKRKSFPPKNGFNLGIDRGKFFAVKNSGNASGSFTSVKEVSAIPNLYIILAKKGFDYVKLSYLGGLWVLFEFDSRTSMENFRNHVGIGSWFSTIKDACNSFISDERIIWISIEGLPINSCTNNTFLKMAANFKVIVKGKVFWIRAKELDAWIPKFLSDNDDSSSDNNSTIPEEGSKLGDFENEIPNIDSDVEHVSESNCMCRNEYTQEPDPKTHRKESPHSNDPFSIYEMLHQKKDNLPQSYVSGPTHPPGFTLDTLKNNNRERTDSSKYKENSSPSKKSFTSQNVEALSQQANSITTTGETKSKSIDLFSIKAMWGNLTFDYAISPSVGNSRGILCVWDPNLFIKEHVSSSDYFLAGMGTWTPSSKLLVISVYAPQELTEKRVLLDYLCSLIDRWEGETIILGDFNEVRSNHERFGSSFNIQGANAFNNFISMSGLFDLPMGGAVLEFFTSDLVSDVQTAFVTNRQIFDGPFILNDLISWCKHKKINAMIFKRSWISGCLNSAKGSVLVNGLKINLLKSKLMGIGVNKEDIDMAASIVGCSTFFPPFQYLGVKLKTLSIGGRLTLLKSVLTAIPIYHMSLFKVPAGILKDIFIKAINGSKEAMDFQNHSFKGSIWHDITRASSSLNQKGVDLLSFISRKLGNGEHTLFWNDIWLGEAALKTIYPRLYALELRKDISVAGKMEHSSFSFSFRRLPRGGIESEQYSDLSDAISDLILPQMQDHVPTRLIKEIPIKVNMLAWKISLDGLTTRSNLFFRGLDIPLILCPFCNEVVESTSHIFFSCSLARQVMSKVCRWWELEFFNSYAEWLFGYIILAFLSVERRFLKAFAT</sequence>
<dbReference type="GO" id="GO:0003964">
    <property type="term" value="F:RNA-directed DNA polymerase activity"/>
    <property type="evidence" value="ECO:0007669"/>
    <property type="project" value="UniProtKB-KW"/>
</dbReference>
<dbReference type="Gene3D" id="3.60.10.10">
    <property type="entry name" value="Endonuclease/exonuclease/phosphatase"/>
    <property type="match status" value="1"/>
</dbReference>
<accession>A0A699HIH9</accession>
<dbReference type="Gene3D" id="3.30.70.330">
    <property type="match status" value="1"/>
</dbReference>
<feature type="domain" description="RRM" evidence="3">
    <location>
        <begin position="21"/>
        <end position="103"/>
    </location>
</feature>
<dbReference type="InterPro" id="IPR036691">
    <property type="entry name" value="Endo/exonu/phosph_ase_sf"/>
</dbReference>
<dbReference type="PANTHER" id="PTHR33116">
    <property type="entry name" value="REVERSE TRANSCRIPTASE ZINC-BINDING DOMAIN-CONTAINING PROTEIN-RELATED-RELATED"/>
    <property type="match status" value="1"/>
</dbReference>
<feature type="region of interest" description="Disordered" evidence="2">
    <location>
        <begin position="339"/>
        <end position="387"/>
    </location>
</feature>
<dbReference type="Pfam" id="PF13966">
    <property type="entry name" value="zf-RVT"/>
    <property type="match status" value="1"/>
</dbReference>
<dbReference type="AlphaFoldDB" id="A0A699HIH9"/>
<feature type="region of interest" description="Disordered" evidence="2">
    <location>
        <begin position="261"/>
        <end position="284"/>
    </location>
</feature>
<feature type="compositionally biased region" description="Basic and acidic residues" evidence="2">
    <location>
        <begin position="310"/>
        <end position="321"/>
    </location>
</feature>
<dbReference type="PANTHER" id="PTHR33116:SF79">
    <property type="entry name" value="REVERSE TRANSCRIPTASE DOMAIN, ZINC FINGER, CCHC-TYPE-RELATED"/>
    <property type="match status" value="1"/>
</dbReference>
<comment type="caution">
    <text evidence="4">The sequence shown here is derived from an EMBL/GenBank/DDBJ whole genome shotgun (WGS) entry which is preliminary data.</text>
</comment>
<gene>
    <name evidence="4" type="ORF">Tci_372778</name>
</gene>
<organism evidence="4">
    <name type="scientific">Tanacetum cinerariifolium</name>
    <name type="common">Dalmatian daisy</name>
    <name type="synonym">Chrysanthemum cinerariifolium</name>
    <dbReference type="NCBI Taxonomy" id="118510"/>
    <lineage>
        <taxon>Eukaryota</taxon>
        <taxon>Viridiplantae</taxon>
        <taxon>Streptophyta</taxon>
        <taxon>Embryophyta</taxon>
        <taxon>Tracheophyta</taxon>
        <taxon>Spermatophyta</taxon>
        <taxon>Magnoliopsida</taxon>
        <taxon>eudicotyledons</taxon>
        <taxon>Gunneridae</taxon>
        <taxon>Pentapetalae</taxon>
        <taxon>asterids</taxon>
        <taxon>campanulids</taxon>
        <taxon>Asterales</taxon>
        <taxon>Asteraceae</taxon>
        <taxon>Asteroideae</taxon>
        <taxon>Anthemideae</taxon>
        <taxon>Anthemidinae</taxon>
        <taxon>Tanacetum</taxon>
    </lineage>
</organism>
<keyword evidence="4" id="KW-0548">Nucleotidyltransferase</keyword>
<evidence type="ECO:0000259" key="3">
    <source>
        <dbReference type="PROSITE" id="PS50102"/>
    </source>
</evidence>
<dbReference type="SMART" id="SM00360">
    <property type="entry name" value="RRM"/>
    <property type="match status" value="1"/>
</dbReference>
<evidence type="ECO:0000313" key="4">
    <source>
        <dbReference type="EMBL" id="GEY00804.1"/>
    </source>
</evidence>
<name>A0A699HIH9_TANCI</name>
<dbReference type="InterPro" id="IPR035979">
    <property type="entry name" value="RBD_domain_sf"/>
</dbReference>
<proteinExistence type="predicted"/>
<dbReference type="CDD" id="cd00590">
    <property type="entry name" value="RRM_SF"/>
    <property type="match status" value="1"/>
</dbReference>
<dbReference type="InterPro" id="IPR026960">
    <property type="entry name" value="RVT-Znf"/>
</dbReference>
<feature type="compositionally biased region" description="Basic and acidic residues" evidence="2">
    <location>
        <begin position="361"/>
        <end position="373"/>
    </location>
</feature>
<dbReference type="EMBL" id="BKCJ010145166">
    <property type="protein sequence ID" value="GEY00804.1"/>
    <property type="molecule type" value="Genomic_DNA"/>
</dbReference>
<dbReference type="PROSITE" id="PS50102">
    <property type="entry name" value="RRM"/>
    <property type="match status" value="1"/>
</dbReference>
<dbReference type="GO" id="GO:0003723">
    <property type="term" value="F:RNA binding"/>
    <property type="evidence" value="ECO:0007669"/>
    <property type="project" value="UniProtKB-UniRule"/>
</dbReference>
<keyword evidence="4" id="KW-0695">RNA-directed DNA polymerase</keyword>
<dbReference type="SUPFAM" id="SSF54928">
    <property type="entry name" value="RNA-binding domain, RBD"/>
    <property type="match status" value="1"/>
</dbReference>